<gene>
    <name evidence="1" type="ORF">C0V82_06810</name>
</gene>
<dbReference type="PROSITE" id="PS00383">
    <property type="entry name" value="TYR_PHOSPHATASE_1"/>
    <property type="match status" value="1"/>
</dbReference>
<proteinExistence type="predicted"/>
<dbReference type="AlphaFoldDB" id="A0A2K9N9Z6"/>
<dbReference type="PROSITE" id="PS50056">
    <property type="entry name" value="TYR_PHOSPHATASE_2"/>
    <property type="match status" value="1"/>
</dbReference>
<dbReference type="RefSeq" id="WP_102111679.1">
    <property type="nucleotide sequence ID" value="NZ_BMGN01000003.1"/>
</dbReference>
<dbReference type="OrthoDB" id="437665at2"/>
<evidence type="ECO:0000313" key="1">
    <source>
        <dbReference type="EMBL" id="AUN29970.1"/>
    </source>
</evidence>
<dbReference type="SUPFAM" id="SSF52799">
    <property type="entry name" value="(Phosphotyrosine protein) phosphatases II"/>
    <property type="match status" value="1"/>
</dbReference>
<dbReference type="Gene3D" id="3.90.190.10">
    <property type="entry name" value="Protein tyrosine phosphatase superfamily"/>
    <property type="match status" value="1"/>
</dbReference>
<dbReference type="InterPro" id="IPR029021">
    <property type="entry name" value="Prot-tyrosine_phosphatase-like"/>
</dbReference>
<dbReference type="Proteomes" id="UP000234752">
    <property type="component" value="Chromosome eg_1"/>
</dbReference>
<dbReference type="KEGG" id="ncb:C0V82_06810"/>
<protein>
    <submittedName>
        <fullName evidence="1">Protein-tyrosine-phosphatase</fullName>
    </submittedName>
</protein>
<accession>A0A2K9N9Z6</accession>
<dbReference type="EMBL" id="CP025611">
    <property type="protein sequence ID" value="AUN29970.1"/>
    <property type="molecule type" value="Genomic_DNA"/>
</dbReference>
<reference evidence="1 2" key="1">
    <citation type="submission" date="2017-12" db="EMBL/GenBank/DDBJ databases">
        <title>Genomes of bacteria within cyanobacterial aggregates.</title>
        <authorList>
            <person name="Cai H."/>
        </authorList>
    </citation>
    <scope>NUCLEOTIDE SEQUENCE [LARGE SCALE GENOMIC DNA]</scope>
    <source>
        <strain evidence="1 2">TH16</strain>
    </source>
</reference>
<dbReference type="InterPro" id="IPR016130">
    <property type="entry name" value="Tyr_Pase_AS"/>
</dbReference>
<dbReference type="InterPro" id="IPR000387">
    <property type="entry name" value="Tyr_Pase_dom"/>
</dbReference>
<evidence type="ECO:0000313" key="2">
    <source>
        <dbReference type="Proteomes" id="UP000234752"/>
    </source>
</evidence>
<sequence>MLSPVFVPFRTTVCGIQELPGHALAGVTHLVSILDPDREPLTAFDDYGPHHRLDLRFDDIVIELPERMAPLDRHLERVLAFGQRLTAEAGAQDHLLVHCHMGISRSTAAMALILTQARPDRPAVEALAEVVRIRPQAWPNLRMLEIGGDILGRRHELLDAVREVYQRRAQGQEEWLRFLRENHRERELAHMG</sequence>
<name>A0A2K9N9Z6_9PROT</name>
<keyword evidence="2" id="KW-1185">Reference proteome</keyword>
<organism evidence="1 2">
    <name type="scientific">Niveispirillum cyanobacteriorum</name>
    <dbReference type="NCBI Taxonomy" id="1612173"/>
    <lineage>
        <taxon>Bacteria</taxon>
        <taxon>Pseudomonadati</taxon>
        <taxon>Pseudomonadota</taxon>
        <taxon>Alphaproteobacteria</taxon>
        <taxon>Rhodospirillales</taxon>
        <taxon>Azospirillaceae</taxon>
        <taxon>Niveispirillum</taxon>
    </lineage>
</organism>